<accession>A0A8B6HBF8</accession>
<evidence type="ECO:0000313" key="2">
    <source>
        <dbReference type="EMBL" id="VDI76983.1"/>
    </source>
</evidence>
<feature type="non-terminal residue" evidence="2">
    <location>
        <position position="137"/>
    </location>
</feature>
<comment type="caution">
    <text evidence="2">The sequence shown here is derived from an EMBL/GenBank/DDBJ whole genome shotgun (WGS) entry which is preliminary data.</text>
</comment>
<name>A0A8B6HBF8_MYTGA</name>
<organism evidence="2 3">
    <name type="scientific">Mytilus galloprovincialis</name>
    <name type="common">Mediterranean mussel</name>
    <dbReference type="NCBI Taxonomy" id="29158"/>
    <lineage>
        <taxon>Eukaryota</taxon>
        <taxon>Metazoa</taxon>
        <taxon>Spiralia</taxon>
        <taxon>Lophotrochozoa</taxon>
        <taxon>Mollusca</taxon>
        <taxon>Bivalvia</taxon>
        <taxon>Autobranchia</taxon>
        <taxon>Pteriomorphia</taxon>
        <taxon>Mytilida</taxon>
        <taxon>Mytiloidea</taxon>
        <taxon>Mytilidae</taxon>
        <taxon>Mytilinae</taxon>
        <taxon>Mytilus</taxon>
    </lineage>
</organism>
<keyword evidence="1" id="KW-1133">Transmembrane helix</keyword>
<dbReference type="EMBL" id="UYJE01009804">
    <property type="protein sequence ID" value="VDI76983.1"/>
    <property type="molecule type" value="Genomic_DNA"/>
</dbReference>
<proteinExistence type="predicted"/>
<dbReference type="AlphaFoldDB" id="A0A8B6HBF8"/>
<protein>
    <submittedName>
        <fullName evidence="2">Uncharacterized protein</fullName>
    </submittedName>
</protein>
<evidence type="ECO:0000256" key="1">
    <source>
        <dbReference type="SAM" id="Phobius"/>
    </source>
</evidence>
<keyword evidence="3" id="KW-1185">Reference proteome</keyword>
<sequence length="137" mass="15997">ISLLSVHQSMNAPIEGIFVTVSVLLLTGMVTCRPRRRFCENFPFAPRCLGVAAKRDVSHSYHIETDIDDTYEKLKSLLDKYHKDDTTDYWDNKPDETNTEQYVPAYKVLSHLMRRRRNLDLSDTTVIDPDIWVDYDE</sequence>
<keyword evidence="1" id="KW-0812">Transmembrane</keyword>
<feature type="transmembrane region" description="Helical" evidence="1">
    <location>
        <begin position="12"/>
        <end position="32"/>
    </location>
</feature>
<reference evidence="2" key="1">
    <citation type="submission" date="2018-11" db="EMBL/GenBank/DDBJ databases">
        <authorList>
            <person name="Alioto T."/>
            <person name="Alioto T."/>
        </authorList>
    </citation>
    <scope>NUCLEOTIDE SEQUENCE</scope>
</reference>
<gene>
    <name evidence="2" type="ORF">MGAL_10B038430</name>
</gene>
<dbReference type="OrthoDB" id="6053162at2759"/>
<dbReference type="Proteomes" id="UP000596742">
    <property type="component" value="Unassembled WGS sequence"/>
</dbReference>
<keyword evidence="1" id="KW-0472">Membrane</keyword>
<evidence type="ECO:0000313" key="3">
    <source>
        <dbReference type="Proteomes" id="UP000596742"/>
    </source>
</evidence>